<keyword evidence="2" id="KW-0732">Signal</keyword>
<dbReference type="PROSITE" id="PS51257">
    <property type="entry name" value="PROKAR_LIPOPROTEIN"/>
    <property type="match status" value="1"/>
</dbReference>
<comment type="caution">
    <text evidence="3">The sequence shown here is derived from an EMBL/GenBank/DDBJ whole genome shotgun (WGS) entry which is preliminary data.</text>
</comment>
<gene>
    <name evidence="3" type="ORF">GCM10017600_66500</name>
</gene>
<protein>
    <submittedName>
        <fullName evidence="3">Uncharacterized protein</fullName>
    </submittedName>
</protein>
<name>A0A9W6MG08_9ACTN</name>
<sequence>MSNRLIVCALLGLVLLTGCAEGASTSGQAGDAATPGQAASPAADKRRARETLIATCMKQKGFSYVAYVRQPKESELERRLNSGDYAAMKETRAKYGFGVFASVVYPTPENADKNADKDPNEAIAQALPSAQKKVYDQSVTTCYVSAVKQVFGLEIKSIRDFSNLTADAIEAVDKELNGDAELVRLSGAFADCLSSKGERVASTRPLDLAAHGPQRWVTQLEGFKGKLSPEEARPYLTREIKAALDDLECGKDFYAVFSPMQARLRADAAARFGFLPQ</sequence>
<dbReference type="EMBL" id="BSEV01000021">
    <property type="protein sequence ID" value="GLK13239.1"/>
    <property type="molecule type" value="Genomic_DNA"/>
</dbReference>
<feature type="region of interest" description="Disordered" evidence="1">
    <location>
        <begin position="25"/>
        <end position="44"/>
    </location>
</feature>
<evidence type="ECO:0000313" key="3">
    <source>
        <dbReference type="EMBL" id="GLK13239.1"/>
    </source>
</evidence>
<dbReference type="RefSeq" id="WP_271221532.1">
    <property type="nucleotide sequence ID" value="NZ_BAAAVD010000035.1"/>
</dbReference>
<proteinExistence type="predicted"/>
<feature type="signal peptide" evidence="2">
    <location>
        <begin position="1"/>
        <end position="22"/>
    </location>
</feature>
<dbReference type="Proteomes" id="UP001143474">
    <property type="component" value="Unassembled WGS sequence"/>
</dbReference>
<dbReference type="AlphaFoldDB" id="A0A9W6MG08"/>
<feature type="chain" id="PRO_5040731543" evidence="2">
    <location>
        <begin position="23"/>
        <end position="277"/>
    </location>
</feature>
<evidence type="ECO:0000256" key="1">
    <source>
        <dbReference type="SAM" id="MobiDB-lite"/>
    </source>
</evidence>
<organism evidence="3 4">
    <name type="scientific">Streptosporangium carneum</name>
    <dbReference type="NCBI Taxonomy" id="47481"/>
    <lineage>
        <taxon>Bacteria</taxon>
        <taxon>Bacillati</taxon>
        <taxon>Actinomycetota</taxon>
        <taxon>Actinomycetes</taxon>
        <taxon>Streptosporangiales</taxon>
        <taxon>Streptosporangiaceae</taxon>
        <taxon>Streptosporangium</taxon>
    </lineage>
</organism>
<feature type="compositionally biased region" description="Low complexity" evidence="1">
    <location>
        <begin position="32"/>
        <end position="42"/>
    </location>
</feature>
<reference evidence="3" key="1">
    <citation type="journal article" date="2014" name="Int. J. Syst. Evol. Microbiol.">
        <title>Complete genome sequence of Corynebacterium casei LMG S-19264T (=DSM 44701T), isolated from a smear-ripened cheese.</title>
        <authorList>
            <consortium name="US DOE Joint Genome Institute (JGI-PGF)"/>
            <person name="Walter F."/>
            <person name="Albersmeier A."/>
            <person name="Kalinowski J."/>
            <person name="Ruckert C."/>
        </authorList>
    </citation>
    <scope>NUCLEOTIDE SEQUENCE</scope>
    <source>
        <strain evidence="3">VKM Ac-2007</strain>
    </source>
</reference>
<reference evidence="3" key="2">
    <citation type="submission" date="2023-01" db="EMBL/GenBank/DDBJ databases">
        <authorList>
            <person name="Sun Q."/>
            <person name="Evtushenko L."/>
        </authorList>
    </citation>
    <scope>NUCLEOTIDE SEQUENCE</scope>
    <source>
        <strain evidence="3">VKM Ac-2007</strain>
    </source>
</reference>
<accession>A0A9W6MG08</accession>
<evidence type="ECO:0000313" key="4">
    <source>
        <dbReference type="Proteomes" id="UP001143474"/>
    </source>
</evidence>
<evidence type="ECO:0000256" key="2">
    <source>
        <dbReference type="SAM" id="SignalP"/>
    </source>
</evidence>
<keyword evidence="4" id="KW-1185">Reference proteome</keyword>